<dbReference type="FunFam" id="3.30.420.40:FF:000008">
    <property type="entry name" value="Glycerol kinase"/>
    <property type="match status" value="1"/>
</dbReference>
<dbReference type="FunFam" id="3.30.420.40:FF:000007">
    <property type="entry name" value="Glycerol kinase"/>
    <property type="match status" value="1"/>
</dbReference>
<feature type="binding site" evidence="9">
    <location>
        <position position="13"/>
    </location>
    <ligand>
        <name>ADP</name>
        <dbReference type="ChEBI" id="CHEBI:456216"/>
    </ligand>
</feature>
<dbReference type="EMBL" id="CP007129">
    <property type="protein sequence ID" value="AHG92324.1"/>
    <property type="molecule type" value="Genomic_DNA"/>
</dbReference>
<feature type="domain" description="Carbohydrate kinase FGGY C-terminal" evidence="12">
    <location>
        <begin position="267"/>
        <end position="459"/>
    </location>
</feature>
<comment type="caution">
    <text evidence="9">Lacks conserved residue(s) required for the propagation of feature annotation.</text>
</comment>
<comment type="function">
    <text evidence="9">Key enzyme in the regulation of glycerol uptake and metabolism. Catalyzes the phosphorylation of glycerol to yield sn-glycerol 3-phosphate.</text>
</comment>
<feature type="binding site" evidence="9">
    <location>
        <position position="424"/>
    </location>
    <ligand>
        <name>ADP</name>
        <dbReference type="ChEBI" id="CHEBI:456216"/>
    </ligand>
</feature>
<dbReference type="NCBIfam" id="TIGR01311">
    <property type="entry name" value="glycerol_kin"/>
    <property type="match status" value="1"/>
</dbReference>
<comment type="activity regulation">
    <text evidence="9">Inhibited by fructose 1,6-bisphosphate (FBP).</text>
</comment>
<dbReference type="InterPro" id="IPR018485">
    <property type="entry name" value="FGGY_C"/>
</dbReference>
<evidence type="ECO:0000313" key="13">
    <source>
        <dbReference type="EMBL" id="AHG92324.1"/>
    </source>
</evidence>
<feature type="binding site" evidence="9">
    <location>
        <position position="83"/>
    </location>
    <ligand>
        <name>glycerol</name>
        <dbReference type="ChEBI" id="CHEBI:17754"/>
    </ligand>
</feature>
<evidence type="ECO:0000259" key="12">
    <source>
        <dbReference type="Pfam" id="PF02782"/>
    </source>
</evidence>
<dbReference type="SUPFAM" id="SSF53067">
    <property type="entry name" value="Actin-like ATPase domain"/>
    <property type="match status" value="2"/>
</dbReference>
<dbReference type="NCBIfam" id="NF000756">
    <property type="entry name" value="PRK00047.1"/>
    <property type="match status" value="1"/>
</dbReference>
<feature type="binding site" evidence="9">
    <location>
        <position position="13"/>
    </location>
    <ligand>
        <name>sn-glycerol 3-phosphate</name>
        <dbReference type="ChEBI" id="CHEBI:57597"/>
    </ligand>
</feature>
<accession>W0RMQ2</accession>
<name>W0RMQ2_9BACT</name>
<evidence type="ECO:0000256" key="4">
    <source>
        <dbReference type="ARBA" id="ARBA00022741"/>
    </source>
</evidence>
<keyword evidence="7 9" id="KW-0067">ATP-binding</keyword>
<dbReference type="GO" id="GO:0005524">
    <property type="term" value="F:ATP binding"/>
    <property type="evidence" value="ECO:0007669"/>
    <property type="project" value="UniProtKB-UniRule"/>
</dbReference>
<dbReference type="OrthoDB" id="9805576at2"/>
<feature type="binding site" evidence="9">
    <location>
        <position position="316"/>
    </location>
    <ligand>
        <name>ADP</name>
        <dbReference type="ChEBI" id="CHEBI:456216"/>
    </ligand>
</feature>
<feature type="binding site" evidence="9">
    <location>
        <position position="250"/>
    </location>
    <ligand>
        <name>sn-glycerol 3-phosphate</name>
        <dbReference type="ChEBI" id="CHEBI:57597"/>
    </ligand>
</feature>
<feature type="binding site" evidence="9">
    <location>
        <position position="272"/>
    </location>
    <ligand>
        <name>ADP</name>
        <dbReference type="ChEBI" id="CHEBI:456216"/>
    </ligand>
</feature>
<feature type="domain" description="Carbohydrate kinase FGGY N-terminal" evidence="11">
    <location>
        <begin position="6"/>
        <end position="257"/>
    </location>
</feature>
<evidence type="ECO:0000256" key="7">
    <source>
        <dbReference type="ARBA" id="ARBA00022840"/>
    </source>
</evidence>
<organism evidence="13 14">
    <name type="scientific">Gemmatirosa kalamazoonensis</name>
    <dbReference type="NCBI Taxonomy" id="861299"/>
    <lineage>
        <taxon>Bacteria</taxon>
        <taxon>Pseudomonadati</taxon>
        <taxon>Gemmatimonadota</taxon>
        <taxon>Gemmatimonadia</taxon>
        <taxon>Gemmatimonadales</taxon>
        <taxon>Gemmatimonadaceae</taxon>
        <taxon>Gemmatirosa</taxon>
    </lineage>
</organism>
<dbReference type="HOGENOM" id="CLU_009281_2_3_0"/>
<feature type="binding site" evidence="9">
    <location>
        <position position="420"/>
    </location>
    <ligand>
        <name>ADP</name>
        <dbReference type="ChEBI" id="CHEBI:456216"/>
    </ligand>
</feature>
<feature type="binding site" evidence="9">
    <location>
        <position position="250"/>
    </location>
    <ligand>
        <name>glycerol</name>
        <dbReference type="ChEBI" id="CHEBI:17754"/>
    </ligand>
</feature>
<dbReference type="Gene3D" id="3.30.420.40">
    <property type="match status" value="2"/>
</dbReference>
<feature type="binding site" evidence="9">
    <location>
        <position position="84"/>
    </location>
    <ligand>
        <name>sn-glycerol 3-phosphate</name>
        <dbReference type="ChEBI" id="CHEBI:57597"/>
    </ligand>
</feature>
<dbReference type="InterPro" id="IPR005999">
    <property type="entry name" value="Glycerol_kin"/>
</dbReference>
<dbReference type="InterPro" id="IPR000577">
    <property type="entry name" value="Carb_kinase_FGGY"/>
</dbReference>
<comment type="pathway">
    <text evidence="1 9">Polyol metabolism; glycerol degradation via glycerol kinase pathway; sn-glycerol 3-phosphate from glycerol: step 1/1.</text>
</comment>
<dbReference type="Pfam" id="PF02782">
    <property type="entry name" value="FGGY_C"/>
    <property type="match status" value="1"/>
</dbReference>
<keyword evidence="3 9" id="KW-0808">Transferase</keyword>
<sequence>MSDGVVLAIDQGTTGTTVLVFDHAATIRGRAYGEVTQHYPRPGWVEHDAEEIWRGVRMLVGAALADAGVRPAEVRAVGITNQRETTVLWDRETGRPVHHAIVWQDRRTAPLCEELKAAGREDDVRRRTGLVLDPYFSGTKLRWLLDNVDGLRARAEGGELAFGTIDAWLLWQLSGGTAAAGAVHGTDVTNASRTLLFDIGALRWDPALLDLLGIPAAVLPTVRPSATLHARTNPDAFLGAEVPVAGIAGDQHAALFGQACFQEGMVKNTYGTGAFLMMHTGARPVPSRHGLLTTLAWQIDGEPAEYALEGSIFVAGAAVQWLRDGLGVIESAAETEALATSLSSNEGVYFVPALTGLGAPHWDPYARGTLLGLTRGSTKAHLARAALESMAYQTADVVSAMGNDAGLTLHADRPLRADGGAAVNAFLMQFQADVLGVPVEVPRVSETTALGAAYLAGLATGFWKDRAELASRWQLARRYEPRLGESERRRLTTRWLRAVERARSWEQEDA</sequence>
<dbReference type="PATRIC" id="fig|861299.3.peg.4840"/>
<proteinExistence type="inferred from homology"/>
<evidence type="ECO:0000256" key="6">
    <source>
        <dbReference type="ARBA" id="ARBA00022798"/>
    </source>
</evidence>
<feature type="binding site" evidence="9">
    <location>
        <position position="135"/>
    </location>
    <ligand>
        <name>glycerol</name>
        <dbReference type="ChEBI" id="CHEBI:17754"/>
    </ligand>
</feature>
<evidence type="ECO:0000256" key="8">
    <source>
        <dbReference type="ARBA" id="ARBA00052101"/>
    </source>
</evidence>
<feature type="binding site" evidence="9">
    <location>
        <position position="272"/>
    </location>
    <ligand>
        <name>ATP</name>
        <dbReference type="ChEBI" id="CHEBI:30616"/>
    </ligand>
</feature>
<keyword evidence="6 9" id="KW-0319">Glycerol metabolism</keyword>
<geneLocation type="plasmid" evidence="13 14">
    <name>1</name>
</geneLocation>
<dbReference type="KEGG" id="gba:J421_4789"/>
<feature type="binding site" evidence="9">
    <location>
        <position position="84"/>
    </location>
    <ligand>
        <name>glycerol</name>
        <dbReference type="ChEBI" id="CHEBI:17754"/>
    </ligand>
</feature>
<comment type="similarity">
    <text evidence="2 9 10">Belongs to the FGGY kinase family.</text>
</comment>
<dbReference type="Proteomes" id="UP000019151">
    <property type="component" value="Plasmid 1"/>
</dbReference>
<gene>
    <name evidence="9" type="primary">glpK</name>
    <name evidence="13" type="ORF">J421_4789</name>
</gene>
<feature type="binding site" evidence="9">
    <location>
        <position position="83"/>
    </location>
    <ligand>
        <name>sn-glycerol 3-phosphate</name>
        <dbReference type="ChEBI" id="CHEBI:57597"/>
    </ligand>
</feature>
<feature type="binding site" evidence="9">
    <location>
        <position position="420"/>
    </location>
    <ligand>
        <name>ATP</name>
        <dbReference type="ChEBI" id="CHEBI:30616"/>
    </ligand>
</feature>
<evidence type="ECO:0000259" key="11">
    <source>
        <dbReference type="Pfam" id="PF00370"/>
    </source>
</evidence>
<keyword evidence="14" id="KW-1185">Reference proteome</keyword>
<evidence type="ECO:0000256" key="1">
    <source>
        <dbReference type="ARBA" id="ARBA00005190"/>
    </source>
</evidence>
<dbReference type="CDD" id="cd07786">
    <property type="entry name" value="FGGY_EcGK_like"/>
    <property type="match status" value="1"/>
</dbReference>
<comment type="catalytic activity">
    <reaction evidence="8 9">
        <text>glycerol + ATP = sn-glycerol 3-phosphate + ADP + H(+)</text>
        <dbReference type="Rhea" id="RHEA:21644"/>
        <dbReference type="ChEBI" id="CHEBI:15378"/>
        <dbReference type="ChEBI" id="CHEBI:17754"/>
        <dbReference type="ChEBI" id="CHEBI:30616"/>
        <dbReference type="ChEBI" id="CHEBI:57597"/>
        <dbReference type="ChEBI" id="CHEBI:456216"/>
        <dbReference type="EC" id="2.7.1.30"/>
    </reaction>
</comment>
<dbReference type="PROSITE" id="PS00445">
    <property type="entry name" value="FGGY_KINASES_2"/>
    <property type="match status" value="1"/>
</dbReference>
<dbReference type="EC" id="2.7.1.30" evidence="9"/>
<keyword evidence="13" id="KW-0614">Plasmid</keyword>
<dbReference type="GO" id="GO:0004370">
    <property type="term" value="F:glycerol kinase activity"/>
    <property type="evidence" value="ECO:0007669"/>
    <property type="project" value="UniProtKB-UniRule"/>
</dbReference>
<evidence type="ECO:0000256" key="2">
    <source>
        <dbReference type="ARBA" id="ARBA00009156"/>
    </source>
</evidence>
<dbReference type="RefSeq" id="WP_025413669.1">
    <property type="nucleotide sequence ID" value="NZ_CP007129.1"/>
</dbReference>
<feature type="binding site" evidence="9">
    <location>
        <position position="320"/>
    </location>
    <ligand>
        <name>ATP</name>
        <dbReference type="ChEBI" id="CHEBI:30616"/>
    </ligand>
</feature>
<evidence type="ECO:0000256" key="3">
    <source>
        <dbReference type="ARBA" id="ARBA00022679"/>
    </source>
</evidence>
<dbReference type="PROSITE" id="PS00933">
    <property type="entry name" value="FGGY_KINASES_1"/>
    <property type="match status" value="1"/>
</dbReference>
<dbReference type="InterPro" id="IPR018483">
    <property type="entry name" value="Carb_kinase_FGGY_CS"/>
</dbReference>
<reference evidence="13 14" key="1">
    <citation type="journal article" date="2014" name="Genome Announc.">
        <title>Genome Sequence and Methylome of Soil Bacterium Gemmatirosa kalamazoonensis KBS708T, a Member of the Rarely Cultivated Gemmatimonadetes Phylum.</title>
        <authorList>
            <person name="Debruyn J.M."/>
            <person name="Radosevich M."/>
            <person name="Wommack K.E."/>
            <person name="Polson S.W."/>
            <person name="Hauser L.J."/>
            <person name="Fawaz M.N."/>
            <person name="Korlach J."/>
            <person name="Tsai Y.C."/>
        </authorList>
    </citation>
    <scope>NUCLEOTIDE SEQUENCE [LARGE SCALE GENOMIC DNA]</scope>
    <source>
        <strain evidence="13 14">KBS708</strain>
        <plasmid evidence="14">Plasmid 1</plasmid>
    </source>
</reference>
<dbReference type="InParanoid" id="W0RMQ2"/>
<feature type="binding site" evidence="9">
    <location>
        <position position="14"/>
    </location>
    <ligand>
        <name>ATP</name>
        <dbReference type="ChEBI" id="CHEBI:30616"/>
    </ligand>
</feature>
<evidence type="ECO:0000256" key="9">
    <source>
        <dbReference type="HAMAP-Rule" id="MF_00186"/>
    </source>
</evidence>
<dbReference type="PANTHER" id="PTHR10196">
    <property type="entry name" value="SUGAR KINASE"/>
    <property type="match status" value="1"/>
</dbReference>
<dbReference type="GO" id="GO:0019563">
    <property type="term" value="P:glycerol catabolic process"/>
    <property type="evidence" value="ECO:0007669"/>
    <property type="project" value="UniProtKB-UniRule"/>
</dbReference>
<keyword evidence="4 9" id="KW-0547">Nucleotide-binding</keyword>
<dbReference type="AlphaFoldDB" id="W0RMQ2"/>
<protein>
    <recommendedName>
        <fullName evidence="9">Glycerol kinase</fullName>
        <ecNumber evidence="9">2.7.1.30</ecNumber>
    </recommendedName>
    <alternativeName>
        <fullName evidence="9">ATP:glycerol 3-phosphotransferase</fullName>
    </alternativeName>
    <alternativeName>
        <fullName evidence="9">Glycerokinase</fullName>
        <shortName evidence="9">GK</shortName>
    </alternativeName>
</protein>
<dbReference type="GO" id="GO:0005829">
    <property type="term" value="C:cytosol"/>
    <property type="evidence" value="ECO:0007669"/>
    <property type="project" value="TreeGrafter"/>
</dbReference>
<feature type="binding site" evidence="9">
    <location>
        <position position="251"/>
    </location>
    <ligand>
        <name>glycerol</name>
        <dbReference type="ChEBI" id="CHEBI:17754"/>
    </ligand>
</feature>
<dbReference type="HAMAP" id="MF_00186">
    <property type="entry name" value="Glycerol_kin"/>
    <property type="match status" value="1"/>
</dbReference>
<evidence type="ECO:0000256" key="5">
    <source>
        <dbReference type="ARBA" id="ARBA00022777"/>
    </source>
</evidence>
<dbReference type="PANTHER" id="PTHR10196:SF69">
    <property type="entry name" value="GLYCEROL KINASE"/>
    <property type="match status" value="1"/>
</dbReference>
<dbReference type="FunCoup" id="W0RMQ2">
    <property type="interactions" value="380"/>
</dbReference>
<dbReference type="GO" id="GO:0006072">
    <property type="term" value="P:glycerol-3-phosphate metabolic process"/>
    <property type="evidence" value="ECO:0007669"/>
    <property type="project" value="InterPro"/>
</dbReference>
<dbReference type="InterPro" id="IPR018484">
    <property type="entry name" value="FGGY_N"/>
</dbReference>
<dbReference type="Pfam" id="PF00370">
    <property type="entry name" value="FGGY_N"/>
    <property type="match status" value="1"/>
</dbReference>
<evidence type="ECO:0000256" key="10">
    <source>
        <dbReference type="RuleBase" id="RU003733"/>
    </source>
</evidence>
<feature type="binding site" evidence="9">
    <location>
        <position position="135"/>
    </location>
    <ligand>
        <name>sn-glycerol 3-phosphate</name>
        <dbReference type="ChEBI" id="CHEBI:57597"/>
    </ligand>
</feature>
<feature type="binding site" evidence="9">
    <location>
        <position position="316"/>
    </location>
    <ligand>
        <name>ATP</name>
        <dbReference type="ChEBI" id="CHEBI:30616"/>
    </ligand>
</feature>
<feature type="binding site" evidence="9">
    <location>
        <position position="13"/>
    </location>
    <ligand>
        <name>ATP</name>
        <dbReference type="ChEBI" id="CHEBI:30616"/>
    </ligand>
</feature>
<dbReference type="PIRSF" id="PIRSF000538">
    <property type="entry name" value="GlpK"/>
    <property type="match status" value="1"/>
</dbReference>
<dbReference type="InterPro" id="IPR043129">
    <property type="entry name" value="ATPase_NBD"/>
</dbReference>
<keyword evidence="5 9" id="KW-0418">Kinase</keyword>
<dbReference type="UniPathway" id="UPA00618">
    <property type="reaction ID" value="UER00672"/>
</dbReference>
<evidence type="ECO:0000313" key="14">
    <source>
        <dbReference type="Proteomes" id="UP000019151"/>
    </source>
</evidence>